<dbReference type="InterPro" id="IPR044068">
    <property type="entry name" value="CB"/>
</dbReference>
<dbReference type="GO" id="GO:0003677">
    <property type="term" value="F:DNA binding"/>
    <property type="evidence" value="ECO:0007669"/>
    <property type="project" value="UniProtKB-KW"/>
</dbReference>
<comment type="caution">
    <text evidence="3">The sequence shown here is derived from an EMBL/GenBank/DDBJ whole genome shotgun (WGS) entry which is preliminary data.</text>
</comment>
<keyword evidence="1" id="KW-0238">DNA-binding</keyword>
<gene>
    <name evidence="3" type="ORF">S03H2_51985</name>
</gene>
<accession>X1I104</accession>
<protein>
    <recommendedName>
        <fullName evidence="2">Core-binding (CB) domain-containing protein</fullName>
    </recommendedName>
</protein>
<feature type="domain" description="Core-binding (CB)" evidence="2">
    <location>
        <begin position="1"/>
        <end position="83"/>
    </location>
</feature>
<feature type="non-terminal residue" evidence="3">
    <location>
        <position position="83"/>
    </location>
</feature>
<evidence type="ECO:0000313" key="3">
    <source>
        <dbReference type="EMBL" id="GAH62965.1"/>
    </source>
</evidence>
<name>X1I104_9ZZZZ</name>
<dbReference type="Gene3D" id="1.10.150.130">
    <property type="match status" value="1"/>
</dbReference>
<evidence type="ECO:0000256" key="1">
    <source>
        <dbReference type="ARBA" id="ARBA00023125"/>
    </source>
</evidence>
<reference evidence="3" key="1">
    <citation type="journal article" date="2014" name="Front. Microbiol.">
        <title>High frequency of phylogenetically diverse reductive dehalogenase-homologous genes in deep subseafloor sedimentary metagenomes.</title>
        <authorList>
            <person name="Kawai M."/>
            <person name="Futagami T."/>
            <person name="Toyoda A."/>
            <person name="Takaki Y."/>
            <person name="Nishi S."/>
            <person name="Hori S."/>
            <person name="Arai W."/>
            <person name="Tsubouchi T."/>
            <person name="Morono Y."/>
            <person name="Uchiyama I."/>
            <person name="Ito T."/>
            <person name="Fujiyama A."/>
            <person name="Inagaki F."/>
            <person name="Takami H."/>
        </authorList>
    </citation>
    <scope>NUCLEOTIDE SEQUENCE</scope>
    <source>
        <strain evidence="3">Expedition CK06-06</strain>
    </source>
</reference>
<organism evidence="3">
    <name type="scientific">marine sediment metagenome</name>
    <dbReference type="NCBI Taxonomy" id="412755"/>
    <lineage>
        <taxon>unclassified sequences</taxon>
        <taxon>metagenomes</taxon>
        <taxon>ecological metagenomes</taxon>
    </lineage>
</organism>
<dbReference type="PROSITE" id="PS51900">
    <property type="entry name" value="CB"/>
    <property type="match status" value="1"/>
</dbReference>
<dbReference type="InterPro" id="IPR004107">
    <property type="entry name" value="Integrase_SAM-like_N"/>
</dbReference>
<dbReference type="AlphaFoldDB" id="X1I104"/>
<sequence>MVREDIDNFLNYLTVEKGFSRNTESAYRNDLYQLASFAEEEAAKRGIIPSWAGFGRQGLLTYLLDLKERGYVSTTSARKVAAI</sequence>
<dbReference type="SUPFAM" id="SSF47823">
    <property type="entry name" value="lambda integrase-like, N-terminal domain"/>
    <property type="match status" value="1"/>
</dbReference>
<proteinExistence type="predicted"/>
<dbReference type="EMBL" id="BARU01033012">
    <property type="protein sequence ID" value="GAH62965.1"/>
    <property type="molecule type" value="Genomic_DNA"/>
</dbReference>
<dbReference type="GO" id="GO:0015074">
    <property type="term" value="P:DNA integration"/>
    <property type="evidence" value="ECO:0007669"/>
    <property type="project" value="InterPro"/>
</dbReference>
<dbReference type="InterPro" id="IPR010998">
    <property type="entry name" value="Integrase_recombinase_N"/>
</dbReference>
<dbReference type="Pfam" id="PF02899">
    <property type="entry name" value="Phage_int_SAM_1"/>
    <property type="match status" value="1"/>
</dbReference>
<evidence type="ECO:0000259" key="2">
    <source>
        <dbReference type="PROSITE" id="PS51900"/>
    </source>
</evidence>